<evidence type="ECO:0000313" key="8">
    <source>
        <dbReference type="Proteomes" id="UP000663792"/>
    </source>
</evidence>
<keyword evidence="3" id="KW-0479">Metal-binding</keyword>
<feature type="domain" description="Adenosine deaminase" evidence="6">
    <location>
        <begin position="17"/>
        <end position="330"/>
    </location>
</feature>
<organism evidence="7 8">
    <name type="scientific">Nakamurella leprariae</name>
    <dbReference type="NCBI Taxonomy" id="2803911"/>
    <lineage>
        <taxon>Bacteria</taxon>
        <taxon>Bacillati</taxon>
        <taxon>Actinomycetota</taxon>
        <taxon>Actinomycetes</taxon>
        <taxon>Nakamurellales</taxon>
        <taxon>Nakamurellaceae</taxon>
        <taxon>Nakamurella</taxon>
    </lineage>
</organism>
<sequence>MTAASTAPAVRDLALLPKAHLHLHLEAGMRSSTLADLAAQKGLDVPVIGGYGSFAAFADTYDLATVVLQTRADWERLAEEMLADAVAEGVAHLEPAFWAERYRERFGSDREIWTMVLEVFTEAARRHGVSISFISAVDRVLDDEAASVACAELAVELAPLGVTGFGLHNDEVGHPPTDFVTAFAIARDGGLIAVPHAGELDEGRHVLDAIERLGAVRIAHGVRCGEVPGLIERIAADGIVLDICPTSNRLLGVVPDTADHPIRGFLDAGVRCTLNADDPLLFDSSILGDYQVARDVIGLTDEQLAGIARTSIEAASMADAPRAAALAGIDAWLAGPTP</sequence>
<dbReference type="RefSeq" id="WP_205259591.1">
    <property type="nucleotide sequence ID" value="NZ_JAERWK010000007.1"/>
</dbReference>
<evidence type="ECO:0000256" key="4">
    <source>
        <dbReference type="ARBA" id="ARBA00022801"/>
    </source>
</evidence>
<evidence type="ECO:0000256" key="2">
    <source>
        <dbReference type="ARBA" id="ARBA00006676"/>
    </source>
</evidence>
<proteinExistence type="inferred from homology"/>
<keyword evidence="5" id="KW-0862">Zinc</keyword>
<dbReference type="InterPro" id="IPR006330">
    <property type="entry name" value="Ado/ade_deaminase"/>
</dbReference>
<keyword evidence="4 7" id="KW-0378">Hydrolase</keyword>
<dbReference type="InterPro" id="IPR032466">
    <property type="entry name" value="Metal_Hydrolase"/>
</dbReference>
<dbReference type="GO" id="GO:0019239">
    <property type="term" value="F:deaminase activity"/>
    <property type="evidence" value="ECO:0007669"/>
    <property type="project" value="InterPro"/>
</dbReference>
<dbReference type="GO" id="GO:0046872">
    <property type="term" value="F:metal ion binding"/>
    <property type="evidence" value="ECO:0007669"/>
    <property type="project" value="UniProtKB-KW"/>
</dbReference>
<dbReference type="InterPro" id="IPR001365">
    <property type="entry name" value="A_deaminase_dom"/>
</dbReference>
<comment type="caution">
    <text evidence="7">The sequence shown here is derived from an EMBL/GenBank/DDBJ whole genome shotgun (WGS) entry which is preliminary data.</text>
</comment>
<evidence type="ECO:0000313" key="7">
    <source>
        <dbReference type="EMBL" id="MBM9466626.1"/>
    </source>
</evidence>
<name>A0A938YBM9_9ACTN</name>
<dbReference type="PANTHER" id="PTHR43114:SF6">
    <property type="entry name" value="ADENINE DEAMINASE"/>
    <property type="match status" value="1"/>
</dbReference>
<dbReference type="EMBL" id="JAERWK010000007">
    <property type="protein sequence ID" value="MBM9466626.1"/>
    <property type="molecule type" value="Genomic_DNA"/>
</dbReference>
<comment type="cofactor">
    <cofactor evidence="1">
        <name>Zn(2+)</name>
        <dbReference type="ChEBI" id="CHEBI:29105"/>
    </cofactor>
</comment>
<evidence type="ECO:0000256" key="1">
    <source>
        <dbReference type="ARBA" id="ARBA00001947"/>
    </source>
</evidence>
<dbReference type="Pfam" id="PF00962">
    <property type="entry name" value="A_deaminase"/>
    <property type="match status" value="1"/>
</dbReference>
<reference evidence="7" key="1">
    <citation type="submission" date="2021-01" db="EMBL/GenBank/DDBJ databases">
        <title>YIM 132084 draft genome.</title>
        <authorList>
            <person name="An D."/>
        </authorList>
    </citation>
    <scope>NUCLEOTIDE SEQUENCE</scope>
    <source>
        <strain evidence="7">YIM 132084</strain>
    </source>
</reference>
<gene>
    <name evidence="7" type="primary">add</name>
    <name evidence="7" type="ORF">JL106_04935</name>
</gene>
<dbReference type="GO" id="GO:0016814">
    <property type="term" value="F:hydrolase activity, acting on carbon-nitrogen (but not peptide) bonds, in cyclic amidines"/>
    <property type="evidence" value="ECO:0007669"/>
    <property type="project" value="UniProtKB-ARBA"/>
</dbReference>
<comment type="similarity">
    <text evidence="2">Belongs to the metallo-dependent hydrolases superfamily. Adenosine and AMP deaminases family.</text>
</comment>
<protein>
    <submittedName>
        <fullName evidence="7">Adenosine deaminase</fullName>
        <ecNumber evidence="7">3.5.4.4</ecNumber>
    </submittedName>
</protein>
<dbReference type="SUPFAM" id="SSF51556">
    <property type="entry name" value="Metallo-dependent hydrolases"/>
    <property type="match status" value="1"/>
</dbReference>
<dbReference type="PANTHER" id="PTHR43114">
    <property type="entry name" value="ADENINE DEAMINASE"/>
    <property type="match status" value="1"/>
</dbReference>
<dbReference type="EC" id="3.5.4.4" evidence="7"/>
<dbReference type="Proteomes" id="UP000663792">
    <property type="component" value="Unassembled WGS sequence"/>
</dbReference>
<evidence type="ECO:0000256" key="5">
    <source>
        <dbReference type="ARBA" id="ARBA00022833"/>
    </source>
</evidence>
<accession>A0A938YBM9</accession>
<dbReference type="AlphaFoldDB" id="A0A938YBM9"/>
<keyword evidence="8" id="KW-1185">Reference proteome</keyword>
<evidence type="ECO:0000259" key="6">
    <source>
        <dbReference type="Pfam" id="PF00962"/>
    </source>
</evidence>
<dbReference type="Gene3D" id="3.20.20.140">
    <property type="entry name" value="Metal-dependent hydrolases"/>
    <property type="match status" value="1"/>
</dbReference>
<dbReference type="NCBIfam" id="TIGR01430">
    <property type="entry name" value="aden_deam"/>
    <property type="match status" value="1"/>
</dbReference>
<evidence type="ECO:0000256" key="3">
    <source>
        <dbReference type="ARBA" id="ARBA00022723"/>
    </source>
</evidence>